<dbReference type="PANTHER" id="PTHR47019:SF1">
    <property type="entry name" value="LIPID II FLIPPASE MURJ"/>
    <property type="match status" value="1"/>
</dbReference>
<feature type="transmembrane region" description="Helical" evidence="8">
    <location>
        <begin position="204"/>
        <end position="225"/>
    </location>
</feature>
<feature type="transmembrane region" description="Helical" evidence="8">
    <location>
        <begin position="162"/>
        <end position="184"/>
    </location>
</feature>
<comment type="subcellular location">
    <subcellularLocation>
        <location evidence="1">Cell membrane</location>
        <topology evidence="1">Multi-pass membrane protein</topology>
    </subcellularLocation>
</comment>
<dbReference type="GO" id="GO:0015648">
    <property type="term" value="F:lipid-linked peptidoglycan transporter activity"/>
    <property type="evidence" value="ECO:0007669"/>
    <property type="project" value="TreeGrafter"/>
</dbReference>
<dbReference type="Proteomes" id="UP000321720">
    <property type="component" value="Unassembled WGS sequence"/>
</dbReference>
<name>A0A511JDX5_9CELL</name>
<feature type="transmembrane region" description="Helical" evidence="8">
    <location>
        <begin position="297"/>
        <end position="318"/>
    </location>
</feature>
<dbReference type="InterPro" id="IPR051050">
    <property type="entry name" value="Lipid_II_flippase_MurJ/MviN"/>
</dbReference>
<evidence type="ECO:0000256" key="3">
    <source>
        <dbReference type="ARBA" id="ARBA00022692"/>
    </source>
</evidence>
<organism evidence="9 10">
    <name type="scientific">Cellulomonas composti</name>
    <dbReference type="NCBI Taxonomy" id="266130"/>
    <lineage>
        <taxon>Bacteria</taxon>
        <taxon>Bacillati</taxon>
        <taxon>Actinomycetota</taxon>
        <taxon>Actinomycetes</taxon>
        <taxon>Micrococcales</taxon>
        <taxon>Cellulomonadaceae</taxon>
        <taxon>Cellulomonas</taxon>
    </lineage>
</organism>
<protein>
    <submittedName>
        <fullName evidence="9">Lipid II flippase MurJ</fullName>
    </submittedName>
</protein>
<keyword evidence="4" id="KW-0133">Cell shape</keyword>
<dbReference type="GO" id="GO:0009252">
    <property type="term" value="P:peptidoglycan biosynthetic process"/>
    <property type="evidence" value="ECO:0007669"/>
    <property type="project" value="UniProtKB-KW"/>
</dbReference>
<feature type="transmembrane region" description="Helical" evidence="8">
    <location>
        <begin position="57"/>
        <end position="79"/>
    </location>
</feature>
<comment type="caution">
    <text evidence="9">The sequence shown here is derived from an EMBL/GenBank/DDBJ whole genome shotgun (WGS) entry which is preliminary data.</text>
</comment>
<dbReference type="CDD" id="cd13123">
    <property type="entry name" value="MATE_MurJ_like"/>
    <property type="match status" value="1"/>
</dbReference>
<feature type="transmembrane region" description="Helical" evidence="8">
    <location>
        <begin position="416"/>
        <end position="433"/>
    </location>
</feature>
<sequence>MSEASDESLRRGAAVMASGTAVSRVLGLLRGMVLTAAIGATGQAADAFAVANKLPNVLYMLLIGGVLNAVLVPQVVRAYKRNVGQEYVDRLLTFGFATLAAATIVLTVCAPLLVRLYSKPGNAAQLELATTFAYWCIPQMFFYGVYALLGQVLNARGSFGPYMWAPVVNNVVSIVGFGVFALVLGVAPENGMTDATAWGVAPTVLLAGSATVAVAAQALVLLPALRAAGVHYRPRWGLRGSGLGRAGTVATWTLVGLAIGQLGYIVVSRIASQAPEAAGLSEAAGPVAVAGNAAYDWAFVIFMLPHSLVTVSIATAMFTRMSAQAHEQDVDGVRASLSSGMRTVGVFTVLATAVVGLLAEPIVRLVMPAETDEAVRAVAVVVVAMIVGLPAFGAWSMSQRGYYAYEDARGMVPTQIVMAAVVVLGTLLGRAVLPPGEWVAGAGLAMSLSYLVGALMGMRYLSRRLHGADGARILRLHVRAAVAALPALVVGLGVLVGLEHVLSTGLLAALTECVVVSALMTVAYAVALRVLHVTELDDLVRPLLARVGRYRRR</sequence>
<keyword evidence="3 8" id="KW-0812">Transmembrane</keyword>
<dbReference type="EMBL" id="BJWG01000014">
    <property type="protein sequence ID" value="GEL96146.1"/>
    <property type="molecule type" value="Genomic_DNA"/>
</dbReference>
<evidence type="ECO:0000313" key="10">
    <source>
        <dbReference type="Proteomes" id="UP000321720"/>
    </source>
</evidence>
<feature type="transmembrane region" description="Helical" evidence="8">
    <location>
        <begin position="504"/>
        <end position="527"/>
    </location>
</feature>
<evidence type="ECO:0000256" key="4">
    <source>
        <dbReference type="ARBA" id="ARBA00022960"/>
    </source>
</evidence>
<dbReference type="Pfam" id="PF03023">
    <property type="entry name" value="MurJ"/>
    <property type="match status" value="1"/>
</dbReference>
<feature type="transmembrane region" description="Helical" evidence="8">
    <location>
        <begin position="132"/>
        <end position="150"/>
    </location>
</feature>
<feature type="transmembrane region" description="Helical" evidence="8">
    <location>
        <begin position="344"/>
        <end position="363"/>
    </location>
</feature>
<dbReference type="NCBIfam" id="TIGR01695">
    <property type="entry name" value="murJ_mviN"/>
    <property type="match status" value="1"/>
</dbReference>
<feature type="transmembrane region" description="Helical" evidence="8">
    <location>
        <begin position="478"/>
        <end position="498"/>
    </location>
</feature>
<evidence type="ECO:0000256" key="5">
    <source>
        <dbReference type="ARBA" id="ARBA00022984"/>
    </source>
</evidence>
<feature type="transmembrane region" description="Helical" evidence="8">
    <location>
        <begin position="375"/>
        <end position="395"/>
    </location>
</feature>
<keyword evidence="10" id="KW-1185">Reference proteome</keyword>
<keyword evidence="2" id="KW-1003">Cell membrane</keyword>
<reference evidence="9 10" key="1">
    <citation type="submission" date="2019-07" db="EMBL/GenBank/DDBJ databases">
        <title>Whole genome shotgun sequence of Cellulomonas composti NBRC 100758.</title>
        <authorList>
            <person name="Hosoyama A."/>
            <person name="Uohara A."/>
            <person name="Ohji S."/>
            <person name="Ichikawa N."/>
        </authorList>
    </citation>
    <scope>NUCLEOTIDE SEQUENCE [LARGE SCALE GENOMIC DNA]</scope>
    <source>
        <strain evidence="9 10">NBRC 100758</strain>
    </source>
</reference>
<feature type="transmembrane region" description="Helical" evidence="8">
    <location>
        <begin position="21"/>
        <end position="45"/>
    </location>
</feature>
<gene>
    <name evidence="9" type="ORF">CCO02nite_28040</name>
</gene>
<accession>A0A511JDX5</accession>
<keyword evidence="5" id="KW-0573">Peptidoglycan synthesis</keyword>
<evidence type="ECO:0000256" key="1">
    <source>
        <dbReference type="ARBA" id="ARBA00004651"/>
    </source>
</evidence>
<feature type="transmembrane region" description="Helical" evidence="8">
    <location>
        <begin position="246"/>
        <end position="267"/>
    </location>
</feature>
<evidence type="ECO:0000313" key="9">
    <source>
        <dbReference type="EMBL" id="GEL96146.1"/>
    </source>
</evidence>
<dbReference type="PANTHER" id="PTHR47019">
    <property type="entry name" value="LIPID II FLIPPASE MURJ"/>
    <property type="match status" value="1"/>
</dbReference>
<dbReference type="PRINTS" id="PR01806">
    <property type="entry name" value="VIRFACTRMVIN"/>
</dbReference>
<evidence type="ECO:0000256" key="8">
    <source>
        <dbReference type="SAM" id="Phobius"/>
    </source>
</evidence>
<dbReference type="InterPro" id="IPR004268">
    <property type="entry name" value="MurJ"/>
</dbReference>
<feature type="transmembrane region" description="Helical" evidence="8">
    <location>
        <begin position="439"/>
        <end position="457"/>
    </location>
</feature>
<dbReference type="GO" id="GO:0005886">
    <property type="term" value="C:plasma membrane"/>
    <property type="evidence" value="ECO:0007669"/>
    <property type="project" value="UniProtKB-SubCell"/>
</dbReference>
<dbReference type="GO" id="GO:0034204">
    <property type="term" value="P:lipid translocation"/>
    <property type="evidence" value="ECO:0007669"/>
    <property type="project" value="TreeGrafter"/>
</dbReference>
<dbReference type="RefSeq" id="WP_246117562.1">
    <property type="nucleotide sequence ID" value="NZ_BJWG01000014.1"/>
</dbReference>
<proteinExistence type="predicted"/>
<evidence type="ECO:0000256" key="2">
    <source>
        <dbReference type="ARBA" id="ARBA00022475"/>
    </source>
</evidence>
<dbReference type="GO" id="GO:0008360">
    <property type="term" value="P:regulation of cell shape"/>
    <property type="evidence" value="ECO:0007669"/>
    <property type="project" value="UniProtKB-KW"/>
</dbReference>
<dbReference type="AlphaFoldDB" id="A0A511JDX5"/>
<evidence type="ECO:0000256" key="6">
    <source>
        <dbReference type="ARBA" id="ARBA00022989"/>
    </source>
</evidence>
<keyword evidence="7 8" id="KW-0472">Membrane</keyword>
<evidence type="ECO:0000256" key="7">
    <source>
        <dbReference type="ARBA" id="ARBA00023136"/>
    </source>
</evidence>
<feature type="transmembrane region" description="Helical" evidence="8">
    <location>
        <begin position="91"/>
        <end position="117"/>
    </location>
</feature>
<keyword evidence="6 8" id="KW-1133">Transmembrane helix</keyword>